<dbReference type="OrthoDB" id="3038309at2759"/>
<protein>
    <recommendedName>
        <fullName evidence="3">Nephrocystin 3-like N-terminal domain-containing protein</fullName>
    </recommendedName>
</protein>
<dbReference type="InterPro" id="IPR027417">
    <property type="entry name" value="P-loop_NTPase"/>
</dbReference>
<feature type="domain" description="Nephrocystin 3-like N-terminal" evidence="3">
    <location>
        <begin position="192"/>
        <end position="343"/>
    </location>
</feature>
<sequence length="764" mass="85254">MPQNARKLPPSLEEFSVPSRRAADPNGAGSQSRVSAPQRPPLPLSTQDTISLSQRATTTPTLRPVFPPSLISTSVPPGIDPPNLAPIFTPSPALVPSSHTLFPPSLSSAYSQRLQQFNAREMFQNAQGFTINNPQFIDTSHAGSGLERLLKYSMPDAFYDSGARYPPPKCHLGTRNEHIELITNWGLGNSDLKKPILSMHGSFGTGKTAIAQSCAEVLVPIDKLAATLFFSHSNADRDDPRRVFTSIAFQIATICPSFGEIVSKCMIEHPALVTKSLSAQFELLLVQPLGQVDIAGSGLDGRVVIIDGLDECRGTVEQCEIIKIIATSVDKHTTPFRWFITSRPEGPILRTMNSPAVSLVCSRIELPISRAIDHEILVYLIHEFEIIREDHGLPESWPSEDVFAFLVERGAGLWIYVVTMVHFVKDENSPGPEDQLRLVIEFAKEASAKVGPDNPLAEMDIFSTLITERLSLKVRPDNPLAEMDIFYTLVMQQLPLQVRPMIQRILLAGDEISFIPSRLAGALCLSAEQLRHALAFIQPVVEVQGSDLNSMDINFYHKSFFDFMKDPQRSKELCIYGDFLIGYRWELLEWLHEVCSRSADFKHFVFPSGTVLPAGVSSVDHYCHTLCLFWALCGVHDHPLDVQTAMSLAKLPFQKMLRLQHGIRDWTMIACDIRDNCLQLPYELHDKIIHKGKCPLLGCTNTEDIWILGHGENVTIPYPSIVGFMFEDNQDPYPGDCFCGAKIQQVEKVKPVKSTRLTRFFWNS</sequence>
<gene>
    <name evidence="4" type="ORF">D9756_011390</name>
</gene>
<evidence type="ECO:0000259" key="3">
    <source>
        <dbReference type="Pfam" id="PF24883"/>
    </source>
</evidence>
<feature type="region of interest" description="Disordered" evidence="2">
    <location>
        <begin position="1"/>
        <end position="68"/>
    </location>
</feature>
<dbReference type="PANTHER" id="PTHR10039:SF14">
    <property type="entry name" value="NACHT DOMAIN-CONTAINING PROTEIN"/>
    <property type="match status" value="1"/>
</dbReference>
<dbReference type="PANTHER" id="PTHR10039">
    <property type="entry name" value="AMELOGENIN"/>
    <property type="match status" value="1"/>
</dbReference>
<name>A0A8H5CTJ9_9AGAR</name>
<evidence type="ECO:0000256" key="1">
    <source>
        <dbReference type="ARBA" id="ARBA00022737"/>
    </source>
</evidence>
<feature type="compositionally biased region" description="Polar residues" evidence="2">
    <location>
        <begin position="44"/>
        <end position="61"/>
    </location>
</feature>
<dbReference type="InterPro" id="IPR056884">
    <property type="entry name" value="NPHP3-like_N"/>
</dbReference>
<evidence type="ECO:0000313" key="4">
    <source>
        <dbReference type="EMBL" id="KAF5346372.1"/>
    </source>
</evidence>
<comment type="caution">
    <text evidence="4">The sequence shown here is derived from an EMBL/GenBank/DDBJ whole genome shotgun (WGS) entry which is preliminary data.</text>
</comment>
<dbReference type="SUPFAM" id="SSF52540">
    <property type="entry name" value="P-loop containing nucleoside triphosphate hydrolases"/>
    <property type="match status" value="1"/>
</dbReference>
<evidence type="ECO:0000313" key="5">
    <source>
        <dbReference type="Proteomes" id="UP000559027"/>
    </source>
</evidence>
<evidence type="ECO:0000256" key="2">
    <source>
        <dbReference type="SAM" id="MobiDB-lite"/>
    </source>
</evidence>
<dbReference type="AlphaFoldDB" id="A0A8H5CTJ9"/>
<reference evidence="4 5" key="1">
    <citation type="journal article" date="2020" name="ISME J.">
        <title>Uncovering the hidden diversity of litter-decomposition mechanisms in mushroom-forming fungi.</title>
        <authorList>
            <person name="Floudas D."/>
            <person name="Bentzer J."/>
            <person name="Ahren D."/>
            <person name="Johansson T."/>
            <person name="Persson P."/>
            <person name="Tunlid A."/>
        </authorList>
    </citation>
    <scope>NUCLEOTIDE SEQUENCE [LARGE SCALE GENOMIC DNA]</scope>
    <source>
        <strain evidence="4 5">CBS 146.42</strain>
    </source>
</reference>
<dbReference type="Proteomes" id="UP000559027">
    <property type="component" value="Unassembled WGS sequence"/>
</dbReference>
<dbReference type="Pfam" id="PF24883">
    <property type="entry name" value="NPHP3_N"/>
    <property type="match status" value="1"/>
</dbReference>
<keyword evidence="1" id="KW-0677">Repeat</keyword>
<organism evidence="4 5">
    <name type="scientific">Leucocoprinus leucothites</name>
    <dbReference type="NCBI Taxonomy" id="201217"/>
    <lineage>
        <taxon>Eukaryota</taxon>
        <taxon>Fungi</taxon>
        <taxon>Dikarya</taxon>
        <taxon>Basidiomycota</taxon>
        <taxon>Agaricomycotina</taxon>
        <taxon>Agaricomycetes</taxon>
        <taxon>Agaricomycetidae</taxon>
        <taxon>Agaricales</taxon>
        <taxon>Agaricineae</taxon>
        <taxon>Agaricaceae</taxon>
        <taxon>Leucocoprinus</taxon>
    </lineage>
</organism>
<keyword evidence="5" id="KW-1185">Reference proteome</keyword>
<proteinExistence type="predicted"/>
<accession>A0A8H5CTJ9</accession>
<dbReference type="EMBL" id="JAACJO010000032">
    <property type="protein sequence ID" value="KAF5346372.1"/>
    <property type="molecule type" value="Genomic_DNA"/>
</dbReference>